<accession>A0A6N7XT16</accession>
<gene>
    <name evidence="2" type="ORF">FYJ83_05430</name>
</gene>
<evidence type="ECO:0000313" key="3">
    <source>
        <dbReference type="Proteomes" id="UP000469523"/>
    </source>
</evidence>
<dbReference type="InterPro" id="IPR006675">
    <property type="entry name" value="HDIG_dom"/>
</dbReference>
<dbReference type="CDD" id="cd00077">
    <property type="entry name" value="HDc"/>
    <property type="match status" value="1"/>
</dbReference>
<dbReference type="PROSITE" id="PS51831">
    <property type="entry name" value="HD"/>
    <property type="match status" value="1"/>
</dbReference>
<sequence>MEKINSILSDEEYISYLEKNKNNEECRIFCHHDITHFLDVSRIAWILNLEENLNLDKEVVYAASLLHDIGRWQEYEMNINHEIASADLAENILNKYEFTEKQKHMILTAIRNHRSKENTDNISRIIYTADKLSRPCFNCAAIDKCKRFKDGEKPKLLY</sequence>
<comment type="caution">
    <text evidence="2">The sequence shown here is derived from an EMBL/GenBank/DDBJ whole genome shotgun (WGS) entry which is preliminary data.</text>
</comment>
<protein>
    <submittedName>
        <fullName evidence="2">HD domain-containing protein</fullName>
    </submittedName>
</protein>
<feature type="domain" description="HD" evidence="1">
    <location>
        <begin position="33"/>
        <end position="135"/>
    </location>
</feature>
<dbReference type="NCBIfam" id="TIGR00277">
    <property type="entry name" value="HDIG"/>
    <property type="match status" value="1"/>
</dbReference>
<organism evidence="2 3">
    <name type="scientific">Tissierella pigra</name>
    <dbReference type="NCBI Taxonomy" id="2607614"/>
    <lineage>
        <taxon>Bacteria</taxon>
        <taxon>Bacillati</taxon>
        <taxon>Bacillota</taxon>
        <taxon>Tissierellia</taxon>
        <taxon>Tissierellales</taxon>
        <taxon>Tissierellaceae</taxon>
        <taxon>Tissierella</taxon>
    </lineage>
</organism>
<dbReference type="SMART" id="SM00471">
    <property type="entry name" value="HDc"/>
    <property type="match status" value="1"/>
</dbReference>
<dbReference type="Proteomes" id="UP000469523">
    <property type="component" value="Unassembled WGS sequence"/>
</dbReference>
<name>A0A6N7XT16_9FIRM</name>
<dbReference type="SUPFAM" id="SSF109604">
    <property type="entry name" value="HD-domain/PDEase-like"/>
    <property type="match status" value="1"/>
</dbReference>
<dbReference type="EMBL" id="VUNQ01000008">
    <property type="protein sequence ID" value="MSU00907.1"/>
    <property type="molecule type" value="Genomic_DNA"/>
</dbReference>
<evidence type="ECO:0000259" key="1">
    <source>
        <dbReference type="PROSITE" id="PS51831"/>
    </source>
</evidence>
<proteinExistence type="predicted"/>
<reference evidence="2 3" key="1">
    <citation type="submission" date="2019-09" db="EMBL/GenBank/DDBJ databases">
        <title>In-depth cultivation of the pig gut microbiome towards novel bacterial diversity and tailored functional studies.</title>
        <authorList>
            <person name="Wylensek D."/>
            <person name="Hitch T.C.A."/>
            <person name="Clavel T."/>
        </authorList>
    </citation>
    <scope>NUCLEOTIDE SEQUENCE [LARGE SCALE GENOMIC DNA]</scope>
    <source>
        <strain evidence="2 3">WCA3-693-APC-4?</strain>
    </source>
</reference>
<dbReference type="AlphaFoldDB" id="A0A6N7XT16"/>
<dbReference type="InterPro" id="IPR003607">
    <property type="entry name" value="HD/PDEase_dom"/>
</dbReference>
<dbReference type="Gene3D" id="1.10.3210.10">
    <property type="entry name" value="Hypothetical protein af1432"/>
    <property type="match status" value="1"/>
</dbReference>
<keyword evidence="3" id="KW-1185">Reference proteome</keyword>
<dbReference type="InterPro" id="IPR006674">
    <property type="entry name" value="HD_domain"/>
</dbReference>
<dbReference type="Pfam" id="PF01966">
    <property type="entry name" value="HD"/>
    <property type="match status" value="1"/>
</dbReference>
<evidence type="ECO:0000313" key="2">
    <source>
        <dbReference type="EMBL" id="MSU00907.1"/>
    </source>
</evidence>